<feature type="domain" description="Glycine-rich" evidence="1">
    <location>
        <begin position="332"/>
        <end position="523"/>
    </location>
</feature>
<dbReference type="InterPro" id="IPR049304">
    <property type="entry name" value="Gly_rich_dom"/>
</dbReference>
<name>A0A6J5KLL3_9CAUD</name>
<reference evidence="2" key="1">
    <citation type="submission" date="2020-04" db="EMBL/GenBank/DDBJ databases">
        <authorList>
            <person name="Chiriac C."/>
            <person name="Salcher M."/>
            <person name="Ghai R."/>
            <person name="Kavagutti S V."/>
        </authorList>
    </citation>
    <scope>NUCLEOTIDE SEQUENCE</scope>
</reference>
<accession>A0A6J5KLL3</accession>
<gene>
    <name evidence="2" type="ORF">UFOVP16_47</name>
</gene>
<organism evidence="2">
    <name type="scientific">uncultured Caudovirales phage</name>
    <dbReference type="NCBI Taxonomy" id="2100421"/>
    <lineage>
        <taxon>Viruses</taxon>
        <taxon>Duplodnaviria</taxon>
        <taxon>Heunggongvirae</taxon>
        <taxon>Uroviricota</taxon>
        <taxon>Caudoviricetes</taxon>
        <taxon>Peduoviridae</taxon>
        <taxon>Maltschvirus</taxon>
        <taxon>Maltschvirus maltsch</taxon>
    </lineage>
</organism>
<protein>
    <recommendedName>
        <fullName evidence="1">Glycine-rich domain-containing protein</fullName>
    </recommendedName>
</protein>
<feature type="non-terminal residue" evidence="2">
    <location>
        <position position="526"/>
    </location>
</feature>
<proteinExistence type="predicted"/>
<sequence>MTVSTNNNRISYSGDGSTTVFGFPYKFIATADLKVYVAGVLQASGYTVGTPSDTGANVTFSAAPASGAAIVLLSDPARLQSTSLPSTGPFPAKTIETAFDKLTLLAQRLYDLTSRSLTLSDADSTSANLTLPTPVPNQLLGWGSTTGAGLQNIDPASVLTIAGSTGFAVQTLSGTGSQTVFTLNASPGVIANLEVYISGVRQTPTTDYTVVNNILTFSVAPPASTTILVRWGQTFGIGIAADLSITTAKLADGAVVTAKIADANITTPKIADANVTTAKIADASVTFAKLTNIASQAQAQAGTDNATLMTPLRTAQAIAANAATDVQTFTSSGTWTKPSTAKLVLVRLWGGGGGGGSGMVAAAGAATAGGGGGGGGGFLDTFIDASDLSATVTVTIGSGGTGGASAGTTASNGNNGSNGGTTSFGIYSTNAGGDAGAAFINNIGVLNASYSKGGSGTSPGGSGGGGYGYNTTNTVSISAAIAGYDVSSFYGSGGGGGGGGLTSANVSTIGAAGGGNTARGTSGGAA</sequence>
<dbReference type="EMBL" id="LR796155">
    <property type="protein sequence ID" value="CAB4122056.1"/>
    <property type="molecule type" value="Genomic_DNA"/>
</dbReference>
<dbReference type="Pfam" id="PF21722">
    <property type="entry name" value="Gly_rich_2"/>
    <property type="match status" value="1"/>
</dbReference>
<evidence type="ECO:0000313" key="2">
    <source>
        <dbReference type="EMBL" id="CAB4122056.1"/>
    </source>
</evidence>
<evidence type="ECO:0000259" key="1">
    <source>
        <dbReference type="Pfam" id="PF21722"/>
    </source>
</evidence>